<dbReference type="PANTHER" id="PTHR21660:SF1">
    <property type="entry name" value="ACYL-COENZYME A THIOESTERASE 13"/>
    <property type="match status" value="1"/>
</dbReference>
<dbReference type="InterPro" id="IPR029069">
    <property type="entry name" value="HotDog_dom_sf"/>
</dbReference>
<keyword evidence="5" id="KW-1185">Reference proteome</keyword>
<organism evidence="4 5">
    <name type="scientific">[Roseibacterium] beibuensis</name>
    <dbReference type="NCBI Taxonomy" id="1193142"/>
    <lineage>
        <taxon>Bacteria</taxon>
        <taxon>Pseudomonadati</taxon>
        <taxon>Pseudomonadota</taxon>
        <taxon>Alphaproteobacteria</taxon>
        <taxon>Rhodobacterales</taxon>
        <taxon>Roseobacteraceae</taxon>
        <taxon>Roseicyclus</taxon>
    </lineage>
</organism>
<evidence type="ECO:0000256" key="2">
    <source>
        <dbReference type="ARBA" id="ARBA00022801"/>
    </source>
</evidence>
<dbReference type="Pfam" id="PF03061">
    <property type="entry name" value="4HBT"/>
    <property type="match status" value="1"/>
</dbReference>
<reference evidence="5" key="1">
    <citation type="journal article" date="2019" name="Int. J. Syst. Evol. Microbiol.">
        <title>The Global Catalogue of Microorganisms (GCM) 10K type strain sequencing project: providing services to taxonomists for standard genome sequencing and annotation.</title>
        <authorList>
            <consortium name="The Broad Institute Genomics Platform"/>
            <consortium name="The Broad Institute Genome Sequencing Center for Infectious Disease"/>
            <person name="Wu L."/>
            <person name="Ma J."/>
        </authorList>
    </citation>
    <scope>NUCLEOTIDE SEQUENCE [LARGE SCALE GENOMIC DNA]</scope>
    <source>
        <strain evidence="5">JCM 18015</strain>
    </source>
</reference>
<name>A0ABP9KST5_9RHOB</name>
<comment type="caution">
    <text evidence="4">The sequence shown here is derived from an EMBL/GenBank/DDBJ whole genome shotgun (WGS) entry which is preliminary data.</text>
</comment>
<dbReference type="InterPro" id="IPR006683">
    <property type="entry name" value="Thioestr_dom"/>
</dbReference>
<evidence type="ECO:0000313" key="5">
    <source>
        <dbReference type="Proteomes" id="UP001499910"/>
    </source>
</evidence>
<sequence>MEHPDRTTLIAPERVQAIRDSFARQEMMATIGARIDEIAIGRVVLSLDVSPRIGQQHGFVHAGATFALGDSAAGYSALSLMPEGSEVLTVEMKINLLAPATGRRLIAEGEVVKPGRRLIIARATVRAEAEDGSLRDVAILQGTMIPS</sequence>
<evidence type="ECO:0000256" key="1">
    <source>
        <dbReference type="ARBA" id="ARBA00008324"/>
    </source>
</evidence>
<evidence type="ECO:0000259" key="3">
    <source>
        <dbReference type="Pfam" id="PF03061"/>
    </source>
</evidence>
<dbReference type="SUPFAM" id="SSF54637">
    <property type="entry name" value="Thioesterase/thiol ester dehydrase-isomerase"/>
    <property type="match status" value="1"/>
</dbReference>
<dbReference type="RefSeq" id="WP_259547137.1">
    <property type="nucleotide sequence ID" value="NZ_BAABHW010000001.1"/>
</dbReference>
<proteinExistence type="inferred from homology"/>
<feature type="domain" description="Thioesterase" evidence="3">
    <location>
        <begin position="57"/>
        <end position="129"/>
    </location>
</feature>
<gene>
    <name evidence="4" type="ORF">GCM10023209_02310</name>
</gene>
<dbReference type="Proteomes" id="UP001499910">
    <property type="component" value="Unassembled WGS sequence"/>
</dbReference>
<dbReference type="InterPro" id="IPR039298">
    <property type="entry name" value="ACOT13"/>
</dbReference>
<dbReference type="InterPro" id="IPR003736">
    <property type="entry name" value="PAAI_dom"/>
</dbReference>
<dbReference type="PANTHER" id="PTHR21660">
    <property type="entry name" value="THIOESTERASE SUPERFAMILY MEMBER-RELATED"/>
    <property type="match status" value="1"/>
</dbReference>
<comment type="similarity">
    <text evidence="1">Belongs to the thioesterase PaaI family.</text>
</comment>
<dbReference type="NCBIfam" id="TIGR00369">
    <property type="entry name" value="unchar_dom_1"/>
    <property type="match status" value="1"/>
</dbReference>
<keyword evidence="2" id="KW-0378">Hydrolase</keyword>
<dbReference type="CDD" id="cd03443">
    <property type="entry name" value="PaaI_thioesterase"/>
    <property type="match status" value="1"/>
</dbReference>
<accession>A0ABP9KST5</accession>
<dbReference type="Gene3D" id="3.10.129.10">
    <property type="entry name" value="Hotdog Thioesterase"/>
    <property type="match status" value="1"/>
</dbReference>
<protein>
    <submittedName>
        <fullName evidence="4">PaaI family thioesterase</fullName>
    </submittedName>
</protein>
<evidence type="ECO:0000313" key="4">
    <source>
        <dbReference type="EMBL" id="GAA5065101.1"/>
    </source>
</evidence>
<dbReference type="EMBL" id="BAABHW010000001">
    <property type="protein sequence ID" value="GAA5065101.1"/>
    <property type="molecule type" value="Genomic_DNA"/>
</dbReference>